<name>A0A8D8AAD6_CULPI</name>
<dbReference type="EMBL" id="HBUE01022720">
    <property type="protein sequence ID" value="CAG6453384.1"/>
    <property type="molecule type" value="Transcribed_RNA"/>
</dbReference>
<dbReference type="AlphaFoldDB" id="A0A8D8AAD6"/>
<protein>
    <submittedName>
        <fullName evidence="1">(northern house mosquito) hypothetical protein</fullName>
    </submittedName>
</protein>
<evidence type="ECO:0000313" key="1">
    <source>
        <dbReference type="EMBL" id="CAG6453384.1"/>
    </source>
</evidence>
<reference evidence="1" key="1">
    <citation type="submission" date="2021-05" db="EMBL/GenBank/DDBJ databases">
        <authorList>
            <person name="Alioto T."/>
            <person name="Alioto T."/>
            <person name="Gomez Garrido J."/>
        </authorList>
    </citation>
    <scope>NUCLEOTIDE SEQUENCE</scope>
</reference>
<proteinExistence type="predicted"/>
<dbReference type="EMBL" id="HBUE01022718">
    <property type="protein sequence ID" value="CAG6453383.1"/>
    <property type="molecule type" value="Transcribed_RNA"/>
</dbReference>
<accession>A0A8D8AAD6</accession>
<sequence length="116" mass="12925">MHFDRFVHQRMDVRVQLPNLLDFVRNVFDHAGRCRAVAGLARRVGRIVLASVLPPKVLQLETAQDVRLQQSKALVPVIPQARFTPKVPRTTTAGSQVKVIVATFRPVVTLRPVALG</sequence>
<organism evidence="1">
    <name type="scientific">Culex pipiens</name>
    <name type="common">House mosquito</name>
    <dbReference type="NCBI Taxonomy" id="7175"/>
    <lineage>
        <taxon>Eukaryota</taxon>
        <taxon>Metazoa</taxon>
        <taxon>Ecdysozoa</taxon>
        <taxon>Arthropoda</taxon>
        <taxon>Hexapoda</taxon>
        <taxon>Insecta</taxon>
        <taxon>Pterygota</taxon>
        <taxon>Neoptera</taxon>
        <taxon>Endopterygota</taxon>
        <taxon>Diptera</taxon>
        <taxon>Nematocera</taxon>
        <taxon>Culicoidea</taxon>
        <taxon>Culicidae</taxon>
        <taxon>Culicinae</taxon>
        <taxon>Culicini</taxon>
        <taxon>Culex</taxon>
        <taxon>Culex</taxon>
    </lineage>
</organism>